<dbReference type="CDD" id="cd07177">
    <property type="entry name" value="terB_like"/>
    <property type="match status" value="1"/>
</dbReference>
<dbReference type="EMBL" id="JAIXNE010000001">
    <property type="protein sequence ID" value="MCA6073524.1"/>
    <property type="molecule type" value="Genomic_DNA"/>
</dbReference>
<dbReference type="RefSeq" id="WP_225696640.1">
    <property type="nucleotide sequence ID" value="NZ_JAIXNE010000001.1"/>
</dbReference>
<accession>A0A9X1HJW7</accession>
<keyword evidence="2" id="KW-1185">Reference proteome</keyword>
<name>A0A9X1HJW7_9BACT</name>
<dbReference type="Gene3D" id="1.10.3680.10">
    <property type="entry name" value="TerB-like"/>
    <property type="match status" value="1"/>
</dbReference>
<organism evidence="1 2">
    <name type="scientific">Fulvivirga sedimenti</name>
    <dbReference type="NCBI Taxonomy" id="2879465"/>
    <lineage>
        <taxon>Bacteria</taxon>
        <taxon>Pseudomonadati</taxon>
        <taxon>Bacteroidota</taxon>
        <taxon>Cytophagia</taxon>
        <taxon>Cytophagales</taxon>
        <taxon>Fulvivirgaceae</taxon>
        <taxon>Fulvivirga</taxon>
    </lineage>
</organism>
<dbReference type="InterPro" id="IPR029024">
    <property type="entry name" value="TerB-like"/>
</dbReference>
<evidence type="ECO:0000313" key="2">
    <source>
        <dbReference type="Proteomes" id="UP001139409"/>
    </source>
</evidence>
<gene>
    <name evidence="1" type="ORF">LDX50_01535</name>
</gene>
<comment type="caution">
    <text evidence="1">The sequence shown here is derived from an EMBL/GenBank/DDBJ whole genome shotgun (WGS) entry which is preliminary data.</text>
</comment>
<sequence length="145" mass="16920">MIGFFEFQYLSFKKKSLGNLIALAKSDGYMDPAEEQLLYKLGSRYGLKDRQITVMINNDRAYELFVPETHEQKMNMFFDLMQLVYADGIIATEEVDFCHNVAERFGYSPEIVPWLIGSFHKGQTPSTEKWKQLVEKARQEFISEN</sequence>
<dbReference type="Proteomes" id="UP001139409">
    <property type="component" value="Unassembled WGS sequence"/>
</dbReference>
<reference evidence="1" key="1">
    <citation type="submission" date="2021-09" db="EMBL/GenBank/DDBJ databases">
        <title>Fulvivirga sp. isolated from coastal sediment.</title>
        <authorList>
            <person name="Yu H."/>
        </authorList>
    </citation>
    <scope>NUCLEOTIDE SEQUENCE</scope>
    <source>
        <strain evidence="1">1062</strain>
    </source>
</reference>
<dbReference type="SUPFAM" id="SSF158682">
    <property type="entry name" value="TerB-like"/>
    <property type="match status" value="1"/>
</dbReference>
<dbReference type="AlphaFoldDB" id="A0A9X1HJW7"/>
<protein>
    <submittedName>
        <fullName evidence="1">TerB family tellurite resistance protein</fullName>
    </submittedName>
</protein>
<evidence type="ECO:0000313" key="1">
    <source>
        <dbReference type="EMBL" id="MCA6073524.1"/>
    </source>
</evidence>
<proteinExistence type="predicted"/>